<name>A0A1I7RY52_BURXY</name>
<evidence type="ECO:0000313" key="13">
    <source>
        <dbReference type="EMBL" id="CAG9085305.1"/>
    </source>
</evidence>
<dbReference type="eggNOG" id="KOG0282">
    <property type="taxonomic scope" value="Eukaryota"/>
</dbReference>
<dbReference type="PROSITE" id="PS50082">
    <property type="entry name" value="WD_REPEATS_2"/>
    <property type="match status" value="5"/>
</dbReference>
<dbReference type="Proteomes" id="UP000582659">
    <property type="component" value="Unassembled WGS sequence"/>
</dbReference>
<evidence type="ECO:0000256" key="11">
    <source>
        <dbReference type="PROSITE-ProRule" id="PRU00221"/>
    </source>
</evidence>
<dbReference type="PANTHER" id="PTHR43979">
    <property type="entry name" value="PRE-MRNA-PROCESSING FACTOR 17"/>
    <property type="match status" value="1"/>
</dbReference>
<dbReference type="Gene3D" id="2.130.10.10">
    <property type="entry name" value="YVTN repeat-like/Quinoprotein amine dehydrogenase"/>
    <property type="match status" value="1"/>
</dbReference>
<dbReference type="Proteomes" id="UP000095284">
    <property type="component" value="Unplaced"/>
</dbReference>
<evidence type="ECO:0000256" key="1">
    <source>
        <dbReference type="ARBA" id="ARBA00004123"/>
    </source>
</evidence>
<dbReference type="GO" id="GO:0003729">
    <property type="term" value="F:mRNA binding"/>
    <property type="evidence" value="ECO:0007669"/>
    <property type="project" value="TreeGrafter"/>
</dbReference>
<comment type="subcellular location">
    <subcellularLocation>
        <location evidence="1">Nucleus</location>
    </subcellularLocation>
</comment>
<feature type="repeat" description="WD" evidence="11">
    <location>
        <begin position="397"/>
        <end position="429"/>
    </location>
</feature>
<evidence type="ECO:0000256" key="10">
    <source>
        <dbReference type="ARBA" id="ARBA00076678"/>
    </source>
</evidence>
<dbReference type="PANTHER" id="PTHR43979:SF1">
    <property type="entry name" value="PRE-MRNA-PROCESSING FACTOR 17"/>
    <property type="match status" value="1"/>
</dbReference>
<dbReference type="InterPro" id="IPR001680">
    <property type="entry name" value="WD40_rpt"/>
</dbReference>
<reference evidence="16" key="1">
    <citation type="submission" date="2016-11" db="UniProtKB">
        <authorList>
            <consortium name="WormBaseParasite"/>
        </authorList>
    </citation>
    <scope>IDENTIFICATION</scope>
</reference>
<protein>
    <recommendedName>
        <fullName evidence="8">Pre-mRNA-processing factor 17</fullName>
    </recommendedName>
    <alternativeName>
        <fullName evidence="10">Cell division cycle 40 homolog</fullName>
    </alternativeName>
    <alternativeName>
        <fullName evidence="9">PRP17 homolog</fullName>
    </alternativeName>
</protein>
<feature type="repeat" description="WD" evidence="11">
    <location>
        <begin position="311"/>
        <end position="352"/>
    </location>
</feature>
<dbReference type="EMBL" id="CAJFCV020000001">
    <property type="protein sequence ID" value="CAG9085305.1"/>
    <property type="molecule type" value="Genomic_DNA"/>
</dbReference>
<dbReference type="OrthoDB" id="10257301at2759"/>
<dbReference type="CDD" id="cd00200">
    <property type="entry name" value="WD40"/>
    <property type="match status" value="1"/>
</dbReference>
<sequence length="563" mass="64240">MDVLTAYGSSASDEDGEIVDVAQRQPKIALPSVDLTPVVFAPTPKSATIAIYNEKSRELSCNPKYEELFQPEAGPSNPFESQAQLAKKNMLTGFVEKAHVDQFHFDRAIRSFDTLGYAQDPSADAGIKFTGDVNKAKEEGGVSLFESKKTGGQKRKRITNYDASDLDGYTGPWAIYKDEETIAKPNPELQKEMDEIVRKRKLRSKAGRKAAQDQEQMVEEMTTLHVKDDEEFKNRSFMEVPKFTGANLRPDFVPSKCYPPTKQAHTYKSHTKAVNALRWFPKSGHMFLSAAMDSKVKLWEVYGNRKLIRTYAGHKLPVKDICFNNDGTEFVSASFDNYMKLWDTETGQVKQRFHTGHRPFCVKFNPDDDKQHNFLSGMQNKKILQWDTRTGEIEQEYDRHLGPVNSITFFDQNRRFCTTSDDKSIRIWEWGIPVDTKLIQNSGLHSIPVMTKAPSDKWIVGQCMDNRVVLFQLTDDKLRFARKKAFKGHNVAGYACSPDFSPDMSFLASGDSQGKVFIWDWRTHKIVSRWTAHENVCISVLWHPHEPSRMLSAGWDGLIKMWC</sequence>
<evidence type="ECO:0000313" key="12">
    <source>
        <dbReference type="EMBL" id="CAD5209886.1"/>
    </source>
</evidence>
<dbReference type="GO" id="GO:0000398">
    <property type="term" value="P:mRNA splicing, via spliceosome"/>
    <property type="evidence" value="ECO:0007669"/>
    <property type="project" value="InterPro"/>
</dbReference>
<accession>A0A1I7RY52</accession>
<keyword evidence="6" id="KW-0508">mRNA splicing</keyword>
<dbReference type="PROSITE" id="PS50294">
    <property type="entry name" value="WD_REPEATS_REGION"/>
    <property type="match status" value="4"/>
</dbReference>
<evidence type="ECO:0000256" key="2">
    <source>
        <dbReference type="ARBA" id="ARBA00022574"/>
    </source>
</evidence>
<organism evidence="14 16">
    <name type="scientific">Bursaphelenchus xylophilus</name>
    <name type="common">Pinewood nematode worm</name>
    <name type="synonym">Aphelenchoides xylophilus</name>
    <dbReference type="NCBI Taxonomy" id="6326"/>
    <lineage>
        <taxon>Eukaryota</taxon>
        <taxon>Metazoa</taxon>
        <taxon>Ecdysozoa</taxon>
        <taxon>Nematoda</taxon>
        <taxon>Chromadorea</taxon>
        <taxon>Rhabditida</taxon>
        <taxon>Tylenchina</taxon>
        <taxon>Tylenchomorpha</taxon>
        <taxon>Aphelenchoidea</taxon>
        <taxon>Aphelenchoididae</taxon>
        <taxon>Bursaphelenchus</taxon>
    </lineage>
</organism>
<dbReference type="SUPFAM" id="SSF50978">
    <property type="entry name" value="WD40 repeat-like"/>
    <property type="match status" value="1"/>
</dbReference>
<feature type="repeat" description="WD" evidence="11">
    <location>
        <begin position="530"/>
        <end position="563"/>
    </location>
</feature>
<gene>
    <name evidence="12" type="ORF">BXYJ_LOCUS1659</name>
</gene>
<reference evidence="13" key="2">
    <citation type="submission" date="2020-08" db="EMBL/GenBank/DDBJ databases">
        <authorList>
            <person name="Kikuchi T."/>
        </authorList>
    </citation>
    <scope>NUCLEOTIDE SEQUENCE</scope>
    <source>
        <strain evidence="12">Ka4C1</strain>
    </source>
</reference>
<keyword evidence="7" id="KW-0539">Nucleus</keyword>
<dbReference type="WBParaSite" id="BXY_0566900.1">
    <property type="protein sequence ID" value="BXY_0566900.1"/>
    <property type="gene ID" value="BXY_0566900"/>
</dbReference>
<dbReference type="SMART" id="SM00320">
    <property type="entry name" value="WD40"/>
    <property type="match status" value="6"/>
</dbReference>
<dbReference type="InterPro" id="IPR036322">
    <property type="entry name" value="WD40_repeat_dom_sf"/>
</dbReference>
<keyword evidence="5" id="KW-0677">Repeat</keyword>
<evidence type="ECO:0000256" key="3">
    <source>
        <dbReference type="ARBA" id="ARBA00022664"/>
    </source>
</evidence>
<dbReference type="InterPro" id="IPR015943">
    <property type="entry name" value="WD40/YVTN_repeat-like_dom_sf"/>
</dbReference>
<keyword evidence="3" id="KW-0507">mRNA processing</keyword>
<evidence type="ECO:0000256" key="5">
    <source>
        <dbReference type="ARBA" id="ARBA00022737"/>
    </source>
</evidence>
<evidence type="ECO:0000313" key="16">
    <source>
        <dbReference type="WBParaSite" id="BXY_0566900.1"/>
    </source>
</evidence>
<evidence type="ECO:0000313" key="15">
    <source>
        <dbReference type="Proteomes" id="UP000659654"/>
    </source>
</evidence>
<dbReference type="EMBL" id="CAJFDI010000001">
    <property type="protein sequence ID" value="CAD5209886.1"/>
    <property type="molecule type" value="Genomic_DNA"/>
</dbReference>
<dbReference type="GO" id="GO:0071013">
    <property type="term" value="C:catalytic step 2 spliceosome"/>
    <property type="evidence" value="ECO:0007669"/>
    <property type="project" value="InterPro"/>
</dbReference>
<feature type="repeat" description="WD" evidence="11">
    <location>
        <begin position="267"/>
        <end position="309"/>
    </location>
</feature>
<evidence type="ECO:0000256" key="8">
    <source>
        <dbReference type="ARBA" id="ARBA00068146"/>
    </source>
</evidence>
<proteinExistence type="predicted"/>
<keyword evidence="4" id="KW-0747">Spliceosome</keyword>
<dbReference type="Proteomes" id="UP000659654">
    <property type="component" value="Unassembled WGS sequence"/>
</dbReference>
<evidence type="ECO:0000313" key="14">
    <source>
        <dbReference type="Proteomes" id="UP000095284"/>
    </source>
</evidence>
<evidence type="ECO:0000256" key="9">
    <source>
        <dbReference type="ARBA" id="ARBA00075265"/>
    </source>
</evidence>
<dbReference type="Pfam" id="PF00400">
    <property type="entry name" value="WD40"/>
    <property type="match status" value="5"/>
</dbReference>
<feature type="repeat" description="WD" evidence="11">
    <location>
        <begin position="500"/>
        <end position="529"/>
    </location>
</feature>
<keyword evidence="15" id="KW-1185">Reference proteome</keyword>
<evidence type="ECO:0000256" key="7">
    <source>
        <dbReference type="ARBA" id="ARBA00023242"/>
    </source>
</evidence>
<evidence type="ECO:0000256" key="6">
    <source>
        <dbReference type="ARBA" id="ARBA00023187"/>
    </source>
</evidence>
<keyword evidence="2 11" id="KW-0853">WD repeat</keyword>
<dbReference type="InterPro" id="IPR032847">
    <property type="entry name" value="PRPF17"/>
</dbReference>
<dbReference type="SMR" id="A0A1I7RY52"/>
<evidence type="ECO:0000256" key="4">
    <source>
        <dbReference type="ARBA" id="ARBA00022728"/>
    </source>
</evidence>
<dbReference type="FunFam" id="2.130.10.10:FF:000034">
    <property type="entry name" value="Pre-mRNA-processing factor 17, putative"/>
    <property type="match status" value="1"/>
</dbReference>
<dbReference type="AlphaFoldDB" id="A0A1I7RY52"/>